<sequence>MKVLILAHGTRGDVQPYAALALALRQAGHHALLAAPAASAALAEPYALPFAPVHDGPNTLLDDPRIRTAIETNYRGLAGKKIALQVMRAGRALMARVFTDMVTIATNDTGDGIGGGADLVVHGPSIPGHRIAEALGVPSVAALLQPVWVPTASFANPMIPLPLPRALNRASYLPFRAMLRSFGAVADTTLDLPRRRGRHDFLRRPDGGPATVLHGFSRHLLPSGADYPPQVHTTGFWFLPAAPTWSPPQELAAFLAAGPAPLYIGFGSMAGTDPHRIGRVVLDAVRLTGMRAVLVSGWGGIAVDDPPGLPEEVFVLDQAPHDWLLPHMAAIVHHGGSGTTGAALASGRPQVICPFVADQPFWAARAHAAGVAPAPLPQRHLTAEKLAAAIRQATGEHAMARRADRLADAVRGEDGTKNAITVLESLI</sequence>
<dbReference type="Gene3D" id="3.40.50.2000">
    <property type="entry name" value="Glycogen Phosphorylase B"/>
    <property type="match status" value="2"/>
</dbReference>
<evidence type="ECO:0000259" key="2">
    <source>
        <dbReference type="Pfam" id="PF06722"/>
    </source>
</evidence>
<evidence type="ECO:0000259" key="1">
    <source>
        <dbReference type="Pfam" id="PF03033"/>
    </source>
</evidence>
<name>A0ABN3Y0Z8_9ACTN</name>
<feature type="domain" description="Erythromycin biosynthesis protein CIII-like C-terminal" evidence="2">
    <location>
        <begin position="308"/>
        <end position="410"/>
    </location>
</feature>
<dbReference type="EMBL" id="BAAAWD010000010">
    <property type="protein sequence ID" value="GAA3012441.1"/>
    <property type="molecule type" value="Genomic_DNA"/>
</dbReference>
<dbReference type="RefSeq" id="WP_344897110.1">
    <property type="nucleotide sequence ID" value="NZ_BAAAWD010000010.1"/>
</dbReference>
<accession>A0ABN3Y0Z8</accession>
<protein>
    <submittedName>
        <fullName evidence="3">Glycosyltransferase</fullName>
    </submittedName>
</protein>
<feature type="domain" description="Glycosyltransferase family 28 N-terminal" evidence="1">
    <location>
        <begin position="3"/>
        <end position="66"/>
    </location>
</feature>
<dbReference type="InterPro" id="IPR050426">
    <property type="entry name" value="Glycosyltransferase_28"/>
</dbReference>
<dbReference type="Proteomes" id="UP001499930">
    <property type="component" value="Unassembled WGS sequence"/>
</dbReference>
<keyword evidence="4" id="KW-1185">Reference proteome</keyword>
<comment type="caution">
    <text evidence="3">The sequence shown here is derived from an EMBL/GenBank/DDBJ whole genome shotgun (WGS) entry which is preliminary data.</text>
</comment>
<evidence type="ECO:0000313" key="3">
    <source>
        <dbReference type="EMBL" id="GAA3012441.1"/>
    </source>
</evidence>
<dbReference type="Pfam" id="PF03033">
    <property type="entry name" value="Glyco_transf_28"/>
    <property type="match status" value="1"/>
</dbReference>
<organism evidence="3 4">
    <name type="scientific">Streptosporangium longisporum</name>
    <dbReference type="NCBI Taxonomy" id="46187"/>
    <lineage>
        <taxon>Bacteria</taxon>
        <taxon>Bacillati</taxon>
        <taxon>Actinomycetota</taxon>
        <taxon>Actinomycetes</taxon>
        <taxon>Streptosporangiales</taxon>
        <taxon>Streptosporangiaceae</taxon>
        <taxon>Streptosporangium</taxon>
    </lineage>
</organism>
<dbReference type="Pfam" id="PF06722">
    <property type="entry name" value="EryCIII-like_C"/>
    <property type="match status" value="1"/>
</dbReference>
<proteinExistence type="predicted"/>
<dbReference type="PANTHER" id="PTHR48050">
    <property type="entry name" value="STEROL 3-BETA-GLUCOSYLTRANSFERASE"/>
    <property type="match status" value="1"/>
</dbReference>
<dbReference type="InterPro" id="IPR002213">
    <property type="entry name" value="UDP_glucos_trans"/>
</dbReference>
<gene>
    <name evidence="3" type="ORF">GCM10017559_39220</name>
</gene>
<evidence type="ECO:0000313" key="4">
    <source>
        <dbReference type="Proteomes" id="UP001499930"/>
    </source>
</evidence>
<dbReference type="InterPro" id="IPR010610">
    <property type="entry name" value="EryCIII-like_C"/>
</dbReference>
<dbReference type="CDD" id="cd03784">
    <property type="entry name" value="GT1_Gtf-like"/>
    <property type="match status" value="1"/>
</dbReference>
<dbReference type="PANTHER" id="PTHR48050:SF13">
    <property type="entry name" value="STEROL 3-BETA-GLUCOSYLTRANSFERASE UGT80A2"/>
    <property type="match status" value="1"/>
</dbReference>
<dbReference type="InterPro" id="IPR004276">
    <property type="entry name" value="GlycoTrans_28_N"/>
</dbReference>
<reference evidence="4" key="1">
    <citation type="journal article" date="2019" name="Int. J. Syst. Evol. Microbiol.">
        <title>The Global Catalogue of Microorganisms (GCM) 10K type strain sequencing project: providing services to taxonomists for standard genome sequencing and annotation.</title>
        <authorList>
            <consortium name="The Broad Institute Genomics Platform"/>
            <consortium name="The Broad Institute Genome Sequencing Center for Infectious Disease"/>
            <person name="Wu L."/>
            <person name="Ma J."/>
        </authorList>
    </citation>
    <scope>NUCLEOTIDE SEQUENCE [LARGE SCALE GENOMIC DNA]</scope>
    <source>
        <strain evidence="4">JCM 3106</strain>
    </source>
</reference>
<dbReference type="SUPFAM" id="SSF53756">
    <property type="entry name" value="UDP-Glycosyltransferase/glycogen phosphorylase"/>
    <property type="match status" value="1"/>
</dbReference>